<proteinExistence type="predicted"/>
<protein>
    <submittedName>
        <fullName evidence="1">Uncharacterized protein</fullName>
    </submittedName>
</protein>
<keyword evidence="2" id="KW-1185">Reference proteome</keyword>
<dbReference type="Proteomes" id="UP000824120">
    <property type="component" value="Chromosome 8"/>
</dbReference>
<reference evidence="1 2" key="1">
    <citation type="submission" date="2020-09" db="EMBL/GenBank/DDBJ databases">
        <title>De no assembly of potato wild relative species, Solanum commersonii.</title>
        <authorList>
            <person name="Cho K."/>
        </authorList>
    </citation>
    <scope>NUCLEOTIDE SEQUENCE [LARGE SCALE GENOMIC DNA]</scope>
    <source>
        <strain evidence="1">LZ3.2</strain>
        <tissue evidence="1">Leaf</tissue>
    </source>
</reference>
<dbReference type="AlphaFoldDB" id="A0A9J5XRR7"/>
<name>A0A9J5XRR7_SOLCO</name>
<sequence>MLYTILSSFSGKTKKGGLTHTERSGKENFVELAHPELFDQSSLASRDEMRVAGWLTMCFKSARVMHVDGHLLMF</sequence>
<comment type="caution">
    <text evidence="1">The sequence shown here is derived from an EMBL/GenBank/DDBJ whole genome shotgun (WGS) entry which is preliminary data.</text>
</comment>
<accession>A0A9J5XRR7</accession>
<organism evidence="1 2">
    <name type="scientific">Solanum commersonii</name>
    <name type="common">Commerson's wild potato</name>
    <name type="synonym">Commerson's nightshade</name>
    <dbReference type="NCBI Taxonomy" id="4109"/>
    <lineage>
        <taxon>Eukaryota</taxon>
        <taxon>Viridiplantae</taxon>
        <taxon>Streptophyta</taxon>
        <taxon>Embryophyta</taxon>
        <taxon>Tracheophyta</taxon>
        <taxon>Spermatophyta</taxon>
        <taxon>Magnoliopsida</taxon>
        <taxon>eudicotyledons</taxon>
        <taxon>Gunneridae</taxon>
        <taxon>Pentapetalae</taxon>
        <taxon>asterids</taxon>
        <taxon>lamiids</taxon>
        <taxon>Solanales</taxon>
        <taxon>Solanaceae</taxon>
        <taxon>Solanoideae</taxon>
        <taxon>Solaneae</taxon>
        <taxon>Solanum</taxon>
    </lineage>
</organism>
<dbReference type="EMBL" id="JACXVP010000008">
    <property type="protein sequence ID" value="KAG5590036.1"/>
    <property type="molecule type" value="Genomic_DNA"/>
</dbReference>
<evidence type="ECO:0000313" key="2">
    <source>
        <dbReference type="Proteomes" id="UP000824120"/>
    </source>
</evidence>
<gene>
    <name evidence="1" type="ORF">H5410_040550</name>
</gene>
<evidence type="ECO:0000313" key="1">
    <source>
        <dbReference type="EMBL" id="KAG5590036.1"/>
    </source>
</evidence>